<dbReference type="InterPro" id="IPR045643">
    <property type="entry name" value="DUF6405"/>
</dbReference>
<keyword evidence="3" id="KW-1185">Reference proteome</keyword>
<dbReference type="RefSeq" id="WP_184939364.1">
    <property type="nucleotide sequence ID" value="NZ_JACHJV010000001.1"/>
</dbReference>
<organism evidence="2 3">
    <name type="scientific">Kitasatospora kifunensis</name>
    <name type="common">Streptomyces kifunensis</name>
    <dbReference type="NCBI Taxonomy" id="58351"/>
    <lineage>
        <taxon>Bacteria</taxon>
        <taxon>Bacillati</taxon>
        <taxon>Actinomycetota</taxon>
        <taxon>Actinomycetes</taxon>
        <taxon>Kitasatosporales</taxon>
        <taxon>Streptomycetaceae</taxon>
        <taxon>Kitasatospora</taxon>
    </lineage>
</organism>
<protein>
    <submittedName>
        <fullName evidence="2">Uncharacterized protein</fullName>
    </submittedName>
</protein>
<feature type="transmembrane region" description="Helical" evidence="1">
    <location>
        <begin position="39"/>
        <end position="60"/>
    </location>
</feature>
<proteinExistence type="predicted"/>
<dbReference type="Proteomes" id="UP000540506">
    <property type="component" value="Unassembled WGS sequence"/>
</dbReference>
<keyword evidence="1" id="KW-0812">Transmembrane</keyword>
<dbReference type="EMBL" id="JACHJV010000001">
    <property type="protein sequence ID" value="MBB4926300.1"/>
    <property type="molecule type" value="Genomic_DNA"/>
</dbReference>
<evidence type="ECO:0000313" key="3">
    <source>
        <dbReference type="Proteomes" id="UP000540506"/>
    </source>
</evidence>
<name>A0A7W7R6N4_KITKI</name>
<dbReference type="Pfam" id="PF19943">
    <property type="entry name" value="DUF6405"/>
    <property type="match status" value="1"/>
</dbReference>
<accession>A0A7W7R6N4</accession>
<evidence type="ECO:0000256" key="1">
    <source>
        <dbReference type="SAM" id="Phobius"/>
    </source>
</evidence>
<comment type="caution">
    <text evidence="2">The sequence shown here is derived from an EMBL/GenBank/DDBJ whole genome shotgun (WGS) entry which is preliminary data.</text>
</comment>
<reference evidence="2 3" key="1">
    <citation type="submission" date="2020-08" db="EMBL/GenBank/DDBJ databases">
        <title>Sequencing the genomes of 1000 actinobacteria strains.</title>
        <authorList>
            <person name="Klenk H.-P."/>
        </authorList>
    </citation>
    <scope>NUCLEOTIDE SEQUENCE [LARGE SCALE GENOMIC DNA]</scope>
    <source>
        <strain evidence="2 3">DSM 41654</strain>
    </source>
</reference>
<sequence length="66" mass="7091">MTKVPFGAVSIALAGLGTVLAFLASRLRADGYEQYAGALFNFSAEMYVTALLVVLTWALARRRHSG</sequence>
<evidence type="ECO:0000313" key="2">
    <source>
        <dbReference type="EMBL" id="MBB4926300.1"/>
    </source>
</evidence>
<keyword evidence="1" id="KW-1133">Transmembrane helix</keyword>
<keyword evidence="1" id="KW-0472">Membrane</keyword>
<gene>
    <name evidence="2" type="ORF">FHR34_005293</name>
</gene>
<dbReference type="AlphaFoldDB" id="A0A7W7R6N4"/>